<reference evidence="1 2" key="1">
    <citation type="journal article" date="2021" name="BMC Genomics">
        <title>Datura genome reveals duplications of psychoactive alkaloid biosynthetic genes and high mutation rate following tissue culture.</title>
        <authorList>
            <person name="Rajewski A."/>
            <person name="Carter-House D."/>
            <person name="Stajich J."/>
            <person name="Litt A."/>
        </authorList>
    </citation>
    <scope>NUCLEOTIDE SEQUENCE [LARGE SCALE GENOMIC DNA]</scope>
    <source>
        <strain evidence="1">AR-01</strain>
    </source>
</reference>
<evidence type="ECO:0000313" key="1">
    <source>
        <dbReference type="EMBL" id="MCE5165643.1"/>
    </source>
</evidence>
<sequence>MSTNGLEQYPDIMEQLQFQQWGFLTRTPRKYCQNLIWEFYASHYATLQATNSGLRSQIEAFNIISVWGVSIDISLEAINQYYLGEDYALIDTSIYDEKANTIMPPPPVTSDFPSAERALKRSSSSTSALCPVPTVPSRATSTFGKSGRTFLLT</sequence>
<organism evidence="1 2">
    <name type="scientific">Datura stramonium</name>
    <name type="common">Jimsonweed</name>
    <name type="synonym">Common thornapple</name>
    <dbReference type="NCBI Taxonomy" id="4076"/>
    <lineage>
        <taxon>Eukaryota</taxon>
        <taxon>Viridiplantae</taxon>
        <taxon>Streptophyta</taxon>
        <taxon>Embryophyta</taxon>
        <taxon>Tracheophyta</taxon>
        <taxon>Spermatophyta</taxon>
        <taxon>Magnoliopsida</taxon>
        <taxon>eudicotyledons</taxon>
        <taxon>Gunneridae</taxon>
        <taxon>Pentapetalae</taxon>
        <taxon>asterids</taxon>
        <taxon>lamiids</taxon>
        <taxon>Solanales</taxon>
        <taxon>Solanaceae</taxon>
        <taxon>Solanoideae</taxon>
        <taxon>Datureae</taxon>
        <taxon>Datura</taxon>
    </lineage>
</organism>
<name>A0ABS8Y0E0_DATST</name>
<dbReference type="EMBL" id="JACEIK010016368">
    <property type="protein sequence ID" value="MCE5165643.1"/>
    <property type="molecule type" value="Genomic_DNA"/>
</dbReference>
<keyword evidence="2" id="KW-1185">Reference proteome</keyword>
<comment type="caution">
    <text evidence="1">The sequence shown here is derived from an EMBL/GenBank/DDBJ whole genome shotgun (WGS) entry which is preliminary data.</text>
</comment>
<protein>
    <submittedName>
        <fullName evidence="1">Uncharacterized protein</fullName>
    </submittedName>
</protein>
<evidence type="ECO:0000313" key="2">
    <source>
        <dbReference type="Proteomes" id="UP000823775"/>
    </source>
</evidence>
<gene>
    <name evidence="1" type="ORF">HAX54_011231</name>
</gene>
<accession>A0ABS8Y0E0</accession>
<proteinExistence type="predicted"/>
<dbReference type="Proteomes" id="UP000823775">
    <property type="component" value="Unassembled WGS sequence"/>
</dbReference>